<evidence type="ECO:0000256" key="1">
    <source>
        <dbReference type="SAM" id="Phobius"/>
    </source>
</evidence>
<feature type="transmembrane region" description="Helical" evidence="1">
    <location>
        <begin position="7"/>
        <end position="28"/>
    </location>
</feature>
<evidence type="ECO:0000313" key="2">
    <source>
        <dbReference type="EMBL" id="MEE1971129.1"/>
    </source>
</evidence>
<feature type="transmembrane region" description="Helical" evidence="1">
    <location>
        <begin position="75"/>
        <end position="99"/>
    </location>
</feature>
<dbReference type="Proteomes" id="UP001343698">
    <property type="component" value="Unassembled WGS sequence"/>
</dbReference>
<feature type="transmembrane region" description="Helical" evidence="1">
    <location>
        <begin position="119"/>
        <end position="143"/>
    </location>
</feature>
<keyword evidence="1" id="KW-0472">Membrane</keyword>
<dbReference type="RefSeq" id="WP_272635734.1">
    <property type="nucleotide sequence ID" value="NZ_JAZDDF010000001.1"/>
</dbReference>
<organism evidence="2 3">
    <name type="scientific">Maribacter flavus</name>
    <dbReference type="NCBI Taxonomy" id="1658664"/>
    <lineage>
        <taxon>Bacteria</taxon>
        <taxon>Pseudomonadati</taxon>
        <taxon>Bacteroidota</taxon>
        <taxon>Flavobacteriia</taxon>
        <taxon>Flavobacteriales</taxon>
        <taxon>Flavobacteriaceae</taxon>
        <taxon>Maribacter</taxon>
    </lineage>
</organism>
<name>A0ABU7IE57_9FLAO</name>
<protein>
    <recommendedName>
        <fullName evidence="4">DUF2798 domain-containing protein</fullName>
    </recommendedName>
</protein>
<gene>
    <name evidence="2" type="ORF">V1H85_01650</name>
</gene>
<accession>A0ABU7IE57</accession>
<evidence type="ECO:0008006" key="4">
    <source>
        <dbReference type="Google" id="ProtNLM"/>
    </source>
</evidence>
<sequence>MNKAVKYTYLTIGINLLIAILIFLWLLTGAKNPIKDLIDFILDFPLNFALGITALFLSGYYIAIKMQNLICQRKWNSILVGMVGLMVILICGVFGGSTVGFVEEGLMNNDSVYEAVVDYYYKPFFWILLFGFIPTFIAGGLLGGQIKKTCYNKGYNL</sequence>
<keyword evidence="3" id="KW-1185">Reference proteome</keyword>
<reference evidence="2 3" key="1">
    <citation type="submission" date="2024-01" db="EMBL/GenBank/DDBJ databases">
        <title>Maribacter spp. originated from different algae showed divergent polysaccharides utilization ability.</title>
        <authorList>
            <person name="Wang H."/>
            <person name="Wu Y."/>
        </authorList>
    </citation>
    <scope>NUCLEOTIDE SEQUENCE [LARGE SCALE GENOMIC DNA]</scope>
    <source>
        <strain evidence="2 3">KPT27_14</strain>
    </source>
</reference>
<proteinExistence type="predicted"/>
<dbReference type="EMBL" id="JAZDDF010000001">
    <property type="protein sequence ID" value="MEE1971129.1"/>
    <property type="molecule type" value="Genomic_DNA"/>
</dbReference>
<evidence type="ECO:0000313" key="3">
    <source>
        <dbReference type="Proteomes" id="UP001343698"/>
    </source>
</evidence>
<keyword evidence="1" id="KW-0812">Transmembrane</keyword>
<feature type="transmembrane region" description="Helical" evidence="1">
    <location>
        <begin position="40"/>
        <end position="63"/>
    </location>
</feature>
<keyword evidence="1" id="KW-1133">Transmembrane helix</keyword>
<comment type="caution">
    <text evidence="2">The sequence shown here is derived from an EMBL/GenBank/DDBJ whole genome shotgun (WGS) entry which is preliminary data.</text>
</comment>